<proteinExistence type="predicted"/>
<evidence type="ECO:0000313" key="3">
    <source>
        <dbReference type="Proteomes" id="UP001302274"/>
    </source>
</evidence>
<evidence type="ECO:0000313" key="2">
    <source>
        <dbReference type="EMBL" id="MEA9357313.1"/>
    </source>
</evidence>
<dbReference type="InterPro" id="IPR037401">
    <property type="entry name" value="SnoaL-like"/>
</dbReference>
<dbReference type="Proteomes" id="UP001302274">
    <property type="component" value="Unassembled WGS sequence"/>
</dbReference>
<dbReference type="InterPro" id="IPR032710">
    <property type="entry name" value="NTF2-like_dom_sf"/>
</dbReference>
<protein>
    <submittedName>
        <fullName evidence="2">Nuclear transport factor 2 family protein</fullName>
    </submittedName>
</protein>
<sequence length="141" mass="16354">MSAKSEISDLLKQYELDVQDKNIEDLLRLHTSNIEAFDLMPPFKYSGKELLRDRIEHWFKSYDGEIKFKFNDIHVESGEELSICHALIKTSGKLKNGERTDMWTRSTLGLKKEEGQWRIFHEHTSEPIDVATGKAVTELSL</sequence>
<comment type="caution">
    <text evidence="2">The sequence shown here is derived from an EMBL/GenBank/DDBJ whole genome shotgun (WGS) entry which is preliminary data.</text>
</comment>
<dbReference type="Gene3D" id="3.10.450.50">
    <property type="match status" value="1"/>
</dbReference>
<feature type="domain" description="SnoaL-like" evidence="1">
    <location>
        <begin position="7"/>
        <end position="128"/>
    </location>
</feature>
<dbReference type="RefSeq" id="WP_323577266.1">
    <property type="nucleotide sequence ID" value="NZ_JAYGJQ010000002.1"/>
</dbReference>
<dbReference type="EMBL" id="JAYGJQ010000002">
    <property type="protein sequence ID" value="MEA9357313.1"/>
    <property type="molecule type" value="Genomic_DNA"/>
</dbReference>
<dbReference type="SUPFAM" id="SSF54427">
    <property type="entry name" value="NTF2-like"/>
    <property type="match status" value="1"/>
</dbReference>
<reference evidence="2 3" key="1">
    <citation type="submission" date="2023-11" db="EMBL/GenBank/DDBJ databases">
        <title>A Novel Polar Bacteriovorax (B. antarcticus) Isolated from the Biocrust in Antarctica.</title>
        <authorList>
            <person name="Mun W."/>
            <person name="Choi S.Y."/>
            <person name="Mitchell R.J."/>
        </authorList>
    </citation>
    <scope>NUCLEOTIDE SEQUENCE [LARGE SCALE GENOMIC DNA]</scope>
    <source>
        <strain evidence="2 3">PP10</strain>
    </source>
</reference>
<gene>
    <name evidence="2" type="ORF">SHI21_13895</name>
</gene>
<organism evidence="2 3">
    <name type="scientific">Bacteriovorax antarcticus</name>
    <dbReference type="NCBI Taxonomy" id="3088717"/>
    <lineage>
        <taxon>Bacteria</taxon>
        <taxon>Pseudomonadati</taxon>
        <taxon>Bdellovibrionota</taxon>
        <taxon>Bacteriovoracia</taxon>
        <taxon>Bacteriovoracales</taxon>
        <taxon>Bacteriovoracaceae</taxon>
        <taxon>Bacteriovorax</taxon>
    </lineage>
</organism>
<keyword evidence="3" id="KW-1185">Reference proteome</keyword>
<evidence type="ECO:0000259" key="1">
    <source>
        <dbReference type="Pfam" id="PF13474"/>
    </source>
</evidence>
<dbReference type="Pfam" id="PF13474">
    <property type="entry name" value="SnoaL_3"/>
    <property type="match status" value="1"/>
</dbReference>
<accession>A0ABU5VW62</accession>
<name>A0ABU5VW62_9BACT</name>